<keyword evidence="4" id="KW-0378">Hydrolase</keyword>
<feature type="signal peptide" evidence="6">
    <location>
        <begin position="1"/>
        <end position="19"/>
    </location>
</feature>
<evidence type="ECO:0000313" key="9">
    <source>
        <dbReference type="EMBL" id="KAF0709510.1"/>
    </source>
</evidence>
<keyword evidence="2" id="KW-0645">Protease</keyword>
<dbReference type="SUPFAM" id="SSF53474">
    <property type="entry name" value="alpha/beta-Hydrolases"/>
    <property type="match status" value="1"/>
</dbReference>
<evidence type="ECO:0000313" key="7">
    <source>
        <dbReference type="EMBL" id="KAF0705234.1"/>
    </source>
</evidence>
<dbReference type="EMBL" id="CAADRA010002246">
    <property type="protein sequence ID" value="VFT82913.1"/>
    <property type="molecule type" value="Genomic_DNA"/>
</dbReference>
<keyword evidence="13" id="KW-1185">Reference proteome</keyword>
<dbReference type="EMBL" id="VJMH01002244">
    <property type="protein sequence ID" value="KAF0709510.1"/>
    <property type="molecule type" value="Genomic_DNA"/>
</dbReference>
<sequence>MVRIIAPAFLAAVVLSAQAAFTYKTFEQVRHEVGPIDSTRESNLPTPQDNWFTQALDHTDPFNSQTWQQRYHYNDAWFGGDGYPVFIYINGEGPDANPKTPVDDSLFMNELAQKYGALTVSLEHRFYGQSQPTGDLSTASLKYLTMGQALADLADFQDYFITQNGLSDNNKWVAFGGSYPGMLAGFAKSKYSSRFAGSVASSAPINTKVDFFEYADVVASALKYYGGDVCVNTVAAGAKAVHDLLASKKAADAAKLNQLFKFCSPIKNDNDRATVEGNVFGNFQGIVQYNGMQKESVKDVCNFFANSANGATPLDKLAAFTRAHWPAGRKCTGSDYDSENITPLLNTAVGAGDGIMRQWIFQTCNEFGFAQSTATAKSFWNVFNYFNVDRAYTQLCKRVYGISNTEARAAATRQTYGALQVNVDNVVWPNGNIDPWHALSFDNRTVPVNANSDVVFIDGTSHCADMFATAYNLAPQSAHDRIERNVKSFLGLA</sequence>
<dbReference type="EMBL" id="VJMH01002244">
    <property type="protein sequence ID" value="KAF0709509.1"/>
    <property type="molecule type" value="Genomic_DNA"/>
</dbReference>
<organism evidence="10 13">
    <name type="scientific">Aphanomyces stellatus</name>
    <dbReference type="NCBI Taxonomy" id="120398"/>
    <lineage>
        <taxon>Eukaryota</taxon>
        <taxon>Sar</taxon>
        <taxon>Stramenopiles</taxon>
        <taxon>Oomycota</taxon>
        <taxon>Saprolegniomycetes</taxon>
        <taxon>Saprolegniales</taxon>
        <taxon>Verrucalvaceae</taxon>
        <taxon>Aphanomyces</taxon>
    </lineage>
</organism>
<evidence type="ECO:0000256" key="3">
    <source>
        <dbReference type="ARBA" id="ARBA00022729"/>
    </source>
</evidence>
<keyword evidence="5" id="KW-0325">Glycoprotein</keyword>
<dbReference type="AlphaFoldDB" id="A0A485KHL4"/>
<dbReference type="PANTHER" id="PTHR11010">
    <property type="entry name" value="PROTEASE S28 PRO-X CARBOXYPEPTIDASE-RELATED"/>
    <property type="match status" value="1"/>
</dbReference>
<proteinExistence type="inferred from homology"/>
<gene>
    <name evidence="10" type="primary">Aste57867_5891</name>
    <name evidence="11" type="synonym">Aste57867_5892</name>
    <name evidence="12" type="synonym">Aste57867_7093</name>
    <name evidence="8" type="ORF">As57867_005877</name>
    <name evidence="9" type="ORF">As57867_005878</name>
    <name evidence="7" type="ORF">As57867_007070</name>
    <name evidence="10" type="ORF">ASTE57867_5891</name>
    <name evidence="11" type="ORF">ASTE57867_5892</name>
    <name evidence="12" type="ORF">ASTE57867_7093</name>
</gene>
<dbReference type="Gene3D" id="3.40.50.1820">
    <property type="entry name" value="alpha/beta hydrolase"/>
    <property type="match status" value="1"/>
</dbReference>
<reference evidence="10 13" key="1">
    <citation type="submission" date="2019-03" db="EMBL/GenBank/DDBJ databases">
        <authorList>
            <person name="Gaulin E."/>
            <person name="Dumas B."/>
        </authorList>
    </citation>
    <scope>NUCLEOTIDE SEQUENCE [LARGE SCALE GENOMIC DNA]</scope>
    <source>
        <strain evidence="10">CBS 568.67</strain>
    </source>
</reference>
<protein>
    <submittedName>
        <fullName evidence="10">Aste57867_5891 protein</fullName>
    </submittedName>
    <submittedName>
        <fullName evidence="11">Aste57867_5892 protein</fullName>
    </submittedName>
    <submittedName>
        <fullName evidence="12">Aste57867_7093 protein</fullName>
    </submittedName>
</protein>
<evidence type="ECO:0000256" key="2">
    <source>
        <dbReference type="ARBA" id="ARBA00022670"/>
    </source>
</evidence>
<comment type="similarity">
    <text evidence="1">Belongs to the peptidase S28 family.</text>
</comment>
<dbReference type="Pfam" id="PF05577">
    <property type="entry name" value="Peptidase_S28"/>
    <property type="match status" value="1"/>
</dbReference>
<evidence type="ECO:0000256" key="5">
    <source>
        <dbReference type="ARBA" id="ARBA00023180"/>
    </source>
</evidence>
<dbReference type="InterPro" id="IPR029058">
    <property type="entry name" value="AB_hydrolase_fold"/>
</dbReference>
<dbReference type="PANTHER" id="PTHR11010:SF117">
    <property type="entry name" value="SERINE PROTEASE 16"/>
    <property type="match status" value="1"/>
</dbReference>
<name>A0A485KHL4_9STRA</name>
<dbReference type="Proteomes" id="UP000332933">
    <property type="component" value="Unassembled WGS sequence"/>
</dbReference>
<evidence type="ECO:0000313" key="8">
    <source>
        <dbReference type="EMBL" id="KAF0709509.1"/>
    </source>
</evidence>
<dbReference type="InterPro" id="IPR008758">
    <property type="entry name" value="Peptidase_S28"/>
</dbReference>
<evidence type="ECO:0000313" key="11">
    <source>
        <dbReference type="EMBL" id="VFT82913.1"/>
    </source>
</evidence>
<dbReference type="EMBL" id="CAADRA010003663">
    <property type="protein sequence ID" value="VFT84029.1"/>
    <property type="molecule type" value="Genomic_DNA"/>
</dbReference>
<feature type="chain" id="PRO_5036116075" evidence="6">
    <location>
        <begin position="20"/>
        <end position="493"/>
    </location>
</feature>
<dbReference type="GO" id="GO:0006508">
    <property type="term" value="P:proteolysis"/>
    <property type="evidence" value="ECO:0007669"/>
    <property type="project" value="UniProtKB-KW"/>
</dbReference>
<reference evidence="7" key="2">
    <citation type="submission" date="2019-06" db="EMBL/GenBank/DDBJ databases">
        <title>Genomics analysis of Aphanomyces spp. identifies a new class of oomycete effector associated with host adaptation.</title>
        <authorList>
            <person name="Gaulin E."/>
        </authorList>
    </citation>
    <scope>NUCLEOTIDE SEQUENCE</scope>
    <source>
        <strain evidence="7">CBS 578.67</strain>
    </source>
</reference>
<dbReference type="EMBL" id="CAADRA010002246">
    <property type="protein sequence ID" value="VFT82912.1"/>
    <property type="molecule type" value="Genomic_DNA"/>
</dbReference>
<evidence type="ECO:0000256" key="1">
    <source>
        <dbReference type="ARBA" id="ARBA00011079"/>
    </source>
</evidence>
<dbReference type="GO" id="GO:0070008">
    <property type="term" value="F:serine-type exopeptidase activity"/>
    <property type="evidence" value="ECO:0007669"/>
    <property type="project" value="InterPro"/>
</dbReference>
<keyword evidence="3 6" id="KW-0732">Signal</keyword>
<accession>A0A485KHL4</accession>
<dbReference type="GO" id="GO:0008239">
    <property type="term" value="F:dipeptidyl-peptidase activity"/>
    <property type="evidence" value="ECO:0007669"/>
    <property type="project" value="TreeGrafter"/>
</dbReference>
<evidence type="ECO:0000313" key="12">
    <source>
        <dbReference type="EMBL" id="VFT84029.1"/>
    </source>
</evidence>
<dbReference type="EMBL" id="VJMH01003651">
    <property type="protein sequence ID" value="KAF0705234.1"/>
    <property type="molecule type" value="Genomic_DNA"/>
</dbReference>
<dbReference type="Gene3D" id="1.20.120.980">
    <property type="entry name" value="Serine carboxypeptidase S28, SKS domain"/>
    <property type="match status" value="1"/>
</dbReference>
<evidence type="ECO:0000256" key="4">
    <source>
        <dbReference type="ARBA" id="ARBA00022801"/>
    </source>
</evidence>
<dbReference type="OrthoDB" id="64599at2759"/>
<evidence type="ECO:0000313" key="13">
    <source>
        <dbReference type="Proteomes" id="UP000332933"/>
    </source>
</evidence>
<dbReference type="InterPro" id="IPR042269">
    <property type="entry name" value="Ser_carbopepase_S28_SKS"/>
</dbReference>
<evidence type="ECO:0000256" key="6">
    <source>
        <dbReference type="SAM" id="SignalP"/>
    </source>
</evidence>
<evidence type="ECO:0000313" key="10">
    <source>
        <dbReference type="EMBL" id="VFT82912.1"/>
    </source>
</evidence>